<evidence type="ECO:0000313" key="8">
    <source>
        <dbReference type="EMBL" id="PWN21208.1"/>
    </source>
</evidence>
<dbReference type="AlphaFoldDB" id="A0A316U8N7"/>
<dbReference type="SUPFAM" id="SSF56112">
    <property type="entry name" value="Protein kinase-like (PK-like)"/>
    <property type="match status" value="1"/>
</dbReference>
<feature type="domain" description="Oxidoreductase-like" evidence="7">
    <location>
        <begin position="896"/>
        <end position="941"/>
    </location>
</feature>
<feature type="domain" description="ABC1 atypical kinase-like" evidence="6">
    <location>
        <begin position="362"/>
        <end position="610"/>
    </location>
</feature>
<feature type="compositionally biased region" description="Polar residues" evidence="5">
    <location>
        <begin position="852"/>
        <end position="876"/>
    </location>
</feature>
<keyword evidence="4" id="KW-0067">ATP-binding</keyword>
<dbReference type="GeneID" id="37012396"/>
<feature type="compositionally biased region" description="Low complexity" evidence="5">
    <location>
        <begin position="772"/>
        <end position="782"/>
    </location>
</feature>
<feature type="compositionally biased region" description="Low complexity" evidence="5">
    <location>
        <begin position="803"/>
        <end position="817"/>
    </location>
</feature>
<dbReference type="PANTHER" id="PTHR43851">
    <property type="match status" value="1"/>
</dbReference>
<dbReference type="Pfam" id="PF03109">
    <property type="entry name" value="ABC1"/>
    <property type="match status" value="1"/>
</dbReference>
<feature type="compositionally biased region" description="Polar residues" evidence="5">
    <location>
        <begin position="820"/>
        <end position="829"/>
    </location>
</feature>
<feature type="compositionally biased region" description="Polar residues" evidence="5">
    <location>
        <begin position="64"/>
        <end position="76"/>
    </location>
</feature>
<organism evidence="8 9">
    <name type="scientific">Pseudomicrostroma glucosiphilum</name>
    <dbReference type="NCBI Taxonomy" id="1684307"/>
    <lineage>
        <taxon>Eukaryota</taxon>
        <taxon>Fungi</taxon>
        <taxon>Dikarya</taxon>
        <taxon>Basidiomycota</taxon>
        <taxon>Ustilaginomycotina</taxon>
        <taxon>Exobasidiomycetes</taxon>
        <taxon>Microstromatales</taxon>
        <taxon>Microstromatales incertae sedis</taxon>
        <taxon>Pseudomicrostroma</taxon>
    </lineage>
</organism>
<keyword evidence="3" id="KW-0547">Nucleotide-binding</keyword>
<keyword evidence="2" id="KW-0808">Transferase</keyword>
<evidence type="ECO:0000256" key="3">
    <source>
        <dbReference type="ARBA" id="ARBA00022741"/>
    </source>
</evidence>
<feature type="region of interest" description="Disordered" evidence="5">
    <location>
        <begin position="31"/>
        <end position="237"/>
    </location>
</feature>
<evidence type="ECO:0000259" key="6">
    <source>
        <dbReference type="Pfam" id="PF03109"/>
    </source>
</evidence>
<feature type="compositionally biased region" description="Polar residues" evidence="5">
    <location>
        <begin position="199"/>
        <end position="230"/>
    </location>
</feature>
<dbReference type="CDD" id="cd13970">
    <property type="entry name" value="ABC1_ADCK3"/>
    <property type="match status" value="1"/>
</dbReference>
<dbReference type="InterPro" id="IPR051409">
    <property type="entry name" value="Atypical_kinase_ADCK"/>
</dbReference>
<feature type="region of interest" description="Disordered" evidence="5">
    <location>
        <begin position="800"/>
        <end position="890"/>
    </location>
</feature>
<dbReference type="PANTHER" id="PTHR43851:SF3">
    <property type="entry name" value="COENZYME Q8"/>
    <property type="match status" value="1"/>
</dbReference>
<feature type="region of interest" description="Disordered" evidence="5">
    <location>
        <begin position="964"/>
        <end position="987"/>
    </location>
</feature>
<keyword evidence="9" id="KW-1185">Reference proteome</keyword>
<dbReference type="STRING" id="1684307.A0A316U8N7"/>
<dbReference type="InterPro" id="IPR034646">
    <property type="entry name" value="ADCK3_dom"/>
</dbReference>
<comment type="similarity">
    <text evidence="1">Belongs to the protein kinase superfamily. ADCK protein kinase family.</text>
</comment>
<proteinExistence type="inferred from homology"/>
<dbReference type="InterPro" id="IPR004147">
    <property type="entry name" value="ABC1_dom"/>
</dbReference>
<name>A0A316U8N7_9BASI</name>
<protein>
    <submittedName>
        <fullName evidence="8">ABC1-domain-containing protein</fullName>
    </submittedName>
</protein>
<accession>A0A316U8N7</accession>
<dbReference type="Proteomes" id="UP000245942">
    <property type="component" value="Unassembled WGS sequence"/>
</dbReference>
<dbReference type="OrthoDB" id="201153at2759"/>
<evidence type="ECO:0000256" key="4">
    <source>
        <dbReference type="ARBA" id="ARBA00022840"/>
    </source>
</evidence>
<feature type="compositionally biased region" description="Low complexity" evidence="5">
    <location>
        <begin position="830"/>
        <end position="848"/>
    </location>
</feature>
<feature type="region of interest" description="Disordered" evidence="5">
    <location>
        <begin position="760"/>
        <end position="787"/>
    </location>
</feature>
<dbReference type="InterPro" id="IPR011009">
    <property type="entry name" value="Kinase-like_dom_sf"/>
</dbReference>
<dbReference type="GO" id="GO:0016740">
    <property type="term" value="F:transferase activity"/>
    <property type="evidence" value="ECO:0007669"/>
    <property type="project" value="UniProtKB-KW"/>
</dbReference>
<evidence type="ECO:0000256" key="5">
    <source>
        <dbReference type="SAM" id="MobiDB-lite"/>
    </source>
</evidence>
<dbReference type="EMBL" id="KZ819326">
    <property type="protein sequence ID" value="PWN21208.1"/>
    <property type="molecule type" value="Genomic_DNA"/>
</dbReference>
<evidence type="ECO:0000313" key="9">
    <source>
        <dbReference type="Proteomes" id="UP000245942"/>
    </source>
</evidence>
<dbReference type="GO" id="GO:0005524">
    <property type="term" value="F:ATP binding"/>
    <property type="evidence" value="ECO:0007669"/>
    <property type="project" value="UniProtKB-KW"/>
</dbReference>
<feature type="compositionally biased region" description="Basic and acidic residues" evidence="5">
    <location>
        <begin position="104"/>
        <end position="114"/>
    </location>
</feature>
<dbReference type="RefSeq" id="XP_025348368.1">
    <property type="nucleotide sequence ID" value="XM_025490662.1"/>
</dbReference>
<feature type="compositionally biased region" description="Low complexity" evidence="5">
    <location>
        <begin position="182"/>
        <end position="198"/>
    </location>
</feature>
<evidence type="ECO:0000259" key="7">
    <source>
        <dbReference type="Pfam" id="PF09791"/>
    </source>
</evidence>
<dbReference type="InterPro" id="IPR019180">
    <property type="entry name" value="Oxidoreductase-like_N"/>
</dbReference>
<reference evidence="8 9" key="1">
    <citation type="journal article" date="2018" name="Mol. Biol. Evol.">
        <title>Broad Genomic Sampling Reveals a Smut Pathogenic Ancestry of the Fungal Clade Ustilaginomycotina.</title>
        <authorList>
            <person name="Kijpornyongpan T."/>
            <person name="Mondo S.J."/>
            <person name="Barry K."/>
            <person name="Sandor L."/>
            <person name="Lee J."/>
            <person name="Lipzen A."/>
            <person name="Pangilinan J."/>
            <person name="LaButti K."/>
            <person name="Hainaut M."/>
            <person name="Henrissat B."/>
            <person name="Grigoriev I.V."/>
            <person name="Spatafora J.W."/>
            <person name="Aime M.C."/>
        </authorList>
    </citation>
    <scope>NUCLEOTIDE SEQUENCE [LARGE SCALE GENOMIC DNA]</scope>
    <source>
        <strain evidence="8 9">MCA 4718</strain>
    </source>
</reference>
<dbReference type="Pfam" id="PF09791">
    <property type="entry name" value="Oxidored-like"/>
    <property type="match status" value="1"/>
</dbReference>
<sequence>MAPPPPPIRLHDIYAIAMTAARIAHRAAYLQASTAATPSSSSSAFPSSSSAPRAGPSRPWPTQKAKSSKTGPSMRSQPEAYKPRKPSPDNLSLPPQAPDGTFTEMKHVNADKPQQEPTEEEKAEARRKLDEALAAYFAPPPEPEEVRPPDKGLFSESHASGAAVDAHSNVHASPSVEEQNRSSPPSSLESEVLSGPSLQNPAITIDNTPPSAVTASSADLTPSQAAASQSVPPPRLRDADVQPEELEHLSDYDVTTEQRTTPMRASKVPSSRLARLMHYGSLGAGLAWGAAGSILTPGGGGRGPEGQAQKGNSSPFMSEGNIKRLVDKLSRMRGAALKLGQFLSIQDSNLLPPEIEAVLLQVQNSANYMPEWQMEKVMAEELGADWRSHFASFSSTPFAAASIGQVHHGVLSPSHPKHPNLPVAIKVQFPGIRESIESDLGYLKWLLAASALLPRGLFLENTINQMRLELQDECDYEREAEMGRRFAEIFNEGQPAGSFEVPTVIPDLCGRRVLTTEMMKGRPLSHVEGYNERRRNEIATSLLDLALSELFTHRLMQTDPNFSNFLYATSTRKIQLIDFGATREYSKAFMDDWLRLLICAVNEDLPGCKEWSTKVGYLIGTESDEMVDAHVRSMTLLGSPFRRTTPFNFTNQTLTDEIKSEIPLMLAQRKTPPPKETYSLNRKLSGTFLMCSKLKATVDCQKVLSDIVDGYRFEDGGVVRVQSGKLLVEQAGRVTGSGSTAFAPARGFHTSFKILRAMEQAGSRRDDARGPSSETSASTATEAIRRRRVRERYGINLGDRWPRSFQASPPSSASQRSDQFDTLSPSPAGTSMSATPTEPTSATTSSPELNTPLRTTPNPAQRTSSAESPATAIESNTAERRREEQLSRSDKQTIYVRGVLVPRTPDAPGPEDCCMSGCARCVYDLYKEDLDDYQETMSEVRKKLEEMRPPLSDVEWDVQLLGKRPGQAGAGKADGPQEAEPIEIKGLDPTMKAFLEMERAMKKKQKV</sequence>
<feature type="compositionally biased region" description="Basic and acidic residues" evidence="5">
    <location>
        <begin position="877"/>
        <end position="890"/>
    </location>
</feature>
<evidence type="ECO:0000256" key="2">
    <source>
        <dbReference type="ARBA" id="ARBA00022679"/>
    </source>
</evidence>
<gene>
    <name evidence="8" type="ORF">BCV69DRAFT_259530</name>
</gene>
<feature type="region of interest" description="Disordered" evidence="5">
    <location>
        <begin position="297"/>
        <end position="318"/>
    </location>
</feature>
<feature type="compositionally biased region" description="Low complexity" evidence="5">
    <location>
        <begin position="31"/>
        <end position="61"/>
    </location>
</feature>
<evidence type="ECO:0000256" key="1">
    <source>
        <dbReference type="ARBA" id="ARBA00009670"/>
    </source>
</evidence>
<dbReference type="GO" id="GO:0006744">
    <property type="term" value="P:ubiquinone biosynthetic process"/>
    <property type="evidence" value="ECO:0007669"/>
    <property type="project" value="TreeGrafter"/>
</dbReference>